<sequence>MVGRLKASKGRGGPQGDGDAACRANNACSEVSKQNKCGALMEDRALLTALLEAAASGNKDSLLAAIRKVAQRYGTRNVAAAEASATEVAEGGEATATPAKRPTAASGAGRGDAATARIHPEAAGKAAAEGTECELLGMDPDLLLGFRDGEGRTIAHFAALGGSAEVLELVLRLCPSAPNARDSYGKTPLFTAASLGNTEVLQLLLHNGGDAAARSKGGSTAVHEAIFAQKGEVVKLLLERGANPNAVSSMGTPLQIAAVTQQQEILELLLSHGADPNNSQGSDSDSVSAVDREHDITASVSCCSPFPPALILAASKNDCSCLQLLLQHGADCNATDSEGFTALHCAAETNCIKCAEQLLKAGADWETAAADGSTPLDLAKRHKAEAVAQLLEHLGVSPHQRRRPPQKSSPKVSPGYWGEAPSLSITLDPSGTAPPEALARVEKLKEAGNAAFHGKDFAAAKEKYTLAIDECPKVTAARELLGVLYSNRSFTHEQLEDAQGALADAQVAAQLRPEWSKAHYRLARARRLEGAAEEYVANLWEAFRLDPTNTQIREEMNAAVQAARKAHKDRASSATQPA</sequence>
<feature type="repeat" description="ANK" evidence="1">
    <location>
        <begin position="217"/>
        <end position="249"/>
    </location>
</feature>
<dbReference type="SMART" id="SM00248">
    <property type="entry name" value="ANK"/>
    <property type="match status" value="8"/>
</dbReference>
<feature type="repeat" description="ANK" evidence="1">
    <location>
        <begin position="309"/>
        <end position="337"/>
    </location>
</feature>
<dbReference type="Gene3D" id="1.25.40.10">
    <property type="entry name" value="Tetratricopeptide repeat domain"/>
    <property type="match status" value="1"/>
</dbReference>
<dbReference type="AlphaFoldDB" id="U6GB00"/>
<dbReference type="Pfam" id="PF12796">
    <property type="entry name" value="Ank_2"/>
    <property type="match status" value="3"/>
</dbReference>
<dbReference type="PANTHER" id="PTHR46224:SF6">
    <property type="entry name" value="ANKYRIN REPEAT FAMILY PROTEIN"/>
    <property type="match status" value="1"/>
</dbReference>
<dbReference type="EMBL" id="HG670669">
    <property type="protein sequence ID" value="CDI77451.1"/>
    <property type="molecule type" value="Genomic_DNA"/>
</dbReference>
<dbReference type="Gene3D" id="1.25.40.20">
    <property type="entry name" value="Ankyrin repeat-containing domain"/>
    <property type="match status" value="3"/>
</dbReference>
<reference evidence="3" key="1">
    <citation type="submission" date="2013-10" db="EMBL/GenBank/DDBJ databases">
        <title>Genomic analysis of the causative agents of coccidiosis in chickens.</title>
        <authorList>
            <person name="Reid A.J."/>
            <person name="Blake D."/>
            <person name="Billington K."/>
            <person name="Browne H."/>
            <person name="Dunn M."/>
            <person name="Hung S."/>
            <person name="Kawahara F."/>
            <person name="Miranda-Saavedra D."/>
            <person name="Mourier T."/>
            <person name="Nagra H."/>
            <person name="Otto T.D."/>
            <person name="Rawlings N."/>
            <person name="Sanchez A."/>
            <person name="Sanders M."/>
            <person name="Subramaniam C."/>
            <person name="Tay Y."/>
            <person name="Dear P."/>
            <person name="Doerig C."/>
            <person name="Gruber A."/>
            <person name="Parkinson J."/>
            <person name="Shirley M."/>
            <person name="Wan K.L."/>
            <person name="Berriman M."/>
            <person name="Tomley F."/>
            <person name="Pain A."/>
        </authorList>
    </citation>
    <scope>NUCLEOTIDE SEQUENCE</scope>
    <source>
        <strain evidence="3">Houghton</strain>
    </source>
</reference>
<dbReference type="PANTHER" id="PTHR46224">
    <property type="entry name" value="ANKYRIN REPEAT FAMILY PROTEIN"/>
    <property type="match status" value="1"/>
</dbReference>
<keyword evidence="1" id="KW-0040">ANK repeat</keyword>
<feature type="repeat" description="ANK" evidence="1">
    <location>
        <begin position="338"/>
        <end position="370"/>
    </location>
</feature>
<proteinExistence type="predicted"/>
<dbReference type="PRINTS" id="PR01415">
    <property type="entry name" value="ANKYRIN"/>
</dbReference>
<protein>
    <submittedName>
        <fullName evidence="3">Ankyrin repeat containing protein / TPR domain-containing protein, putative</fullName>
    </submittedName>
</protein>
<feature type="compositionally biased region" description="Low complexity" evidence="2">
    <location>
        <begin position="86"/>
        <end position="105"/>
    </location>
</feature>
<feature type="repeat" description="ANK" evidence="1">
    <location>
        <begin position="184"/>
        <end position="216"/>
    </location>
</feature>
<name>U6GB00_EIMAC</name>
<dbReference type="PROSITE" id="PS50088">
    <property type="entry name" value="ANK_REPEAT"/>
    <property type="match status" value="5"/>
</dbReference>
<evidence type="ECO:0000256" key="2">
    <source>
        <dbReference type="SAM" id="MobiDB-lite"/>
    </source>
</evidence>
<reference evidence="3" key="2">
    <citation type="submission" date="2013-10" db="EMBL/GenBank/DDBJ databases">
        <authorList>
            <person name="Aslett M."/>
        </authorList>
    </citation>
    <scope>NUCLEOTIDE SEQUENCE</scope>
    <source>
        <strain evidence="3">Houghton</strain>
    </source>
</reference>
<dbReference type="PROSITE" id="PS50297">
    <property type="entry name" value="ANK_REP_REGION"/>
    <property type="match status" value="4"/>
</dbReference>
<feature type="repeat" description="ANK" evidence="1">
    <location>
        <begin position="249"/>
        <end position="281"/>
    </location>
</feature>
<dbReference type="OMA" id="MMACCGH"/>
<dbReference type="RefSeq" id="XP_013252197.1">
    <property type="nucleotide sequence ID" value="XM_013396743.1"/>
</dbReference>
<dbReference type="OrthoDB" id="194358at2759"/>
<dbReference type="InterPro" id="IPR011990">
    <property type="entry name" value="TPR-like_helical_dom_sf"/>
</dbReference>
<dbReference type="InterPro" id="IPR036770">
    <property type="entry name" value="Ankyrin_rpt-contain_sf"/>
</dbReference>
<feature type="region of interest" description="Disordered" evidence="2">
    <location>
        <begin position="86"/>
        <end position="114"/>
    </location>
</feature>
<dbReference type="GeneID" id="25270540"/>
<evidence type="ECO:0000313" key="4">
    <source>
        <dbReference type="Proteomes" id="UP000018050"/>
    </source>
</evidence>
<dbReference type="InterPro" id="IPR051616">
    <property type="entry name" value="Cul2-RING_E3_ligase_SR"/>
</dbReference>
<dbReference type="SUPFAM" id="SSF48452">
    <property type="entry name" value="TPR-like"/>
    <property type="match status" value="1"/>
</dbReference>
<dbReference type="SUPFAM" id="SSF48403">
    <property type="entry name" value="Ankyrin repeat"/>
    <property type="match status" value="1"/>
</dbReference>
<evidence type="ECO:0000256" key="1">
    <source>
        <dbReference type="PROSITE-ProRule" id="PRU00023"/>
    </source>
</evidence>
<dbReference type="VEuPathDB" id="ToxoDB:EAH_00024700"/>
<organism evidence="3 4">
    <name type="scientific">Eimeria acervulina</name>
    <name type="common">Coccidian parasite</name>
    <dbReference type="NCBI Taxonomy" id="5801"/>
    <lineage>
        <taxon>Eukaryota</taxon>
        <taxon>Sar</taxon>
        <taxon>Alveolata</taxon>
        <taxon>Apicomplexa</taxon>
        <taxon>Conoidasida</taxon>
        <taxon>Coccidia</taxon>
        <taxon>Eucoccidiorida</taxon>
        <taxon>Eimeriorina</taxon>
        <taxon>Eimeriidae</taxon>
        <taxon>Eimeria</taxon>
    </lineage>
</organism>
<feature type="region of interest" description="Disordered" evidence="2">
    <location>
        <begin position="1"/>
        <end position="20"/>
    </location>
</feature>
<accession>U6GB00</accession>
<dbReference type="InterPro" id="IPR002110">
    <property type="entry name" value="Ankyrin_rpt"/>
</dbReference>
<gene>
    <name evidence="3" type="ORF">EAH_00024700</name>
</gene>
<feature type="region of interest" description="Disordered" evidence="2">
    <location>
        <begin position="393"/>
        <end position="415"/>
    </location>
</feature>
<evidence type="ECO:0000313" key="3">
    <source>
        <dbReference type="EMBL" id="CDI77451.1"/>
    </source>
</evidence>
<keyword evidence="4" id="KW-1185">Reference proteome</keyword>
<dbReference type="Proteomes" id="UP000018050">
    <property type="component" value="Unassembled WGS sequence"/>
</dbReference>